<feature type="domain" description="Peptidase M16 N-terminal" evidence="2">
    <location>
        <begin position="18"/>
        <end position="165"/>
    </location>
</feature>
<dbReference type="PANTHER" id="PTHR11851">
    <property type="entry name" value="METALLOPROTEASE"/>
    <property type="match status" value="1"/>
</dbReference>
<dbReference type="SUPFAM" id="SSF63411">
    <property type="entry name" value="LuxS/MPP-like metallohydrolase"/>
    <property type="match status" value="2"/>
</dbReference>
<dbReference type="InterPro" id="IPR050361">
    <property type="entry name" value="MPP/UQCRC_Complex"/>
</dbReference>
<dbReference type="InterPro" id="IPR007863">
    <property type="entry name" value="Peptidase_M16_C"/>
</dbReference>
<evidence type="ECO:0000256" key="1">
    <source>
        <dbReference type="ARBA" id="ARBA00007261"/>
    </source>
</evidence>
<comment type="similarity">
    <text evidence="1">Belongs to the peptidase M16 family.</text>
</comment>
<reference evidence="4 5" key="2">
    <citation type="submission" date="2019-09" db="EMBL/GenBank/DDBJ databases">
        <title>A bacterium isolated from glacier soil.</title>
        <authorList>
            <person name="Liu Q."/>
        </authorList>
    </citation>
    <scope>NUCLEOTIDE SEQUENCE [LARGE SCALE GENOMIC DNA]</scope>
    <source>
        <strain evidence="4 5">MDT1-10-3</strain>
    </source>
</reference>
<dbReference type="OrthoDB" id="9811314at2"/>
<feature type="domain" description="Peptidase M16 C-terminal" evidence="3">
    <location>
        <begin position="172"/>
        <end position="347"/>
    </location>
</feature>
<sequence length="414" mass="47172">MLTKLPDYHIHTLANGIRVLHKQVPHTKIAHCGFMMDIGSRDELPHEQGLAHFWEHMAFKGTQKRKSFHILNRLESVGGELNAYTTKEKISFYASVLENHFEKAFDLLTDITFHSTFPTREIEKERGVILEEMAMYLDTPEDAIIDEFDAVVFKNHPLGNNILGTRESVGGFTREDFQAFIDRNLSTDKLVFCSVSNWPLSRVVKLAEKYLGHLQSKNQPRERLLFKTYEPQTLVMEKAIQQAHCVIGCPAYALTDPRRLTFFMLVNILGGPGMNSRLNLAVREKHGLVYTIDANYATYVDTGLFGIYFGTEKKQLKRTVGLVLKELKLLREKPMGSVQLHSAKEQLMGQLAMAEESNMGFMMMMGKSILDLGTVESLNDIFGQIKHVTAHDLLEMANDTLREENLSFLQYVPN</sequence>
<dbReference type="Proteomes" id="UP000323866">
    <property type="component" value="Unassembled WGS sequence"/>
</dbReference>
<dbReference type="AlphaFoldDB" id="A0A5M8QQV3"/>
<dbReference type="InterPro" id="IPR011249">
    <property type="entry name" value="Metalloenz_LuxS/M16"/>
</dbReference>
<name>A0A5M8QQV3_9BACT</name>
<dbReference type="InterPro" id="IPR011765">
    <property type="entry name" value="Pept_M16_N"/>
</dbReference>
<dbReference type="Pfam" id="PF05193">
    <property type="entry name" value="Peptidase_M16_C"/>
    <property type="match status" value="1"/>
</dbReference>
<dbReference type="GO" id="GO:0046872">
    <property type="term" value="F:metal ion binding"/>
    <property type="evidence" value="ECO:0007669"/>
    <property type="project" value="InterPro"/>
</dbReference>
<dbReference type="Gene3D" id="3.30.830.10">
    <property type="entry name" value="Metalloenzyme, LuxS/M16 peptidase-like"/>
    <property type="match status" value="2"/>
</dbReference>
<comment type="caution">
    <text evidence="4">The sequence shown here is derived from an EMBL/GenBank/DDBJ whole genome shotgun (WGS) entry which is preliminary data.</text>
</comment>
<evidence type="ECO:0000313" key="5">
    <source>
        <dbReference type="Proteomes" id="UP000323866"/>
    </source>
</evidence>
<protein>
    <submittedName>
        <fullName evidence="4">Insulinase family protein</fullName>
    </submittedName>
</protein>
<dbReference type="PANTHER" id="PTHR11851:SF49">
    <property type="entry name" value="MITOCHONDRIAL-PROCESSING PEPTIDASE SUBUNIT ALPHA"/>
    <property type="match status" value="1"/>
</dbReference>
<evidence type="ECO:0000259" key="3">
    <source>
        <dbReference type="Pfam" id="PF05193"/>
    </source>
</evidence>
<organism evidence="4 5">
    <name type="scientific">Rufibacter glacialis</name>
    <dbReference type="NCBI Taxonomy" id="1259555"/>
    <lineage>
        <taxon>Bacteria</taxon>
        <taxon>Pseudomonadati</taxon>
        <taxon>Bacteroidota</taxon>
        <taxon>Cytophagia</taxon>
        <taxon>Cytophagales</taxon>
        <taxon>Hymenobacteraceae</taxon>
        <taxon>Rufibacter</taxon>
    </lineage>
</organism>
<evidence type="ECO:0000313" key="4">
    <source>
        <dbReference type="EMBL" id="KAA6437430.1"/>
    </source>
</evidence>
<evidence type="ECO:0000259" key="2">
    <source>
        <dbReference type="Pfam" id="PF00675"/>
    </source>
</evidence>
<proteinExistence type="inferred from homology"/>
<gene>
    <name evidence="4" type="ORF">FOE74_02705</name>
</gene>
<reference evidence="4 5" key="1">
    <citation type="submission" date="2019-07" db="EMBL/GenBank/DDBJ databases">
        <authorList>
            <person name="Qu J.-H."/>
        </authorList>
    </citation>
    <scope>NUCLEOTIDE SEQUENCE [LARGE SCALE GENOMIC DNA]</scope>
    <source>
        <strain evidence="4 5">MDT1-10-3</strain>
    </source>
</reference>
<accession>A0A5M8QQV3</accession>
<dbReference type="EMBL" id="VKKZ01000010">
    <property type="protein sequence ID" value="KAA6437430.1"/>
    <property type="molecule type" value="Genomic_DNA"/>
</dbReference>
<dbReference type="Pfam" id="PF00675">
    <property type="entry name" value="Peptidase_M16"/>
    <property type="match status" value="1"/>
</dbReference>